<dbReference type="PROSITE" id="PS50851">
    <property type="entry name" value="CHEW"/>
    <property type="match status" value="1"/>
</dbReference>
<proteinExistence type="predicted"/>
<sequence>MYTVDATQTGSNLIEFLSFQLGGLEYGLDLRKVQELRCLKSLERFASSGEIVEGVAVSRGVIMPIVDMRVASRDGARTAAQTDVIILQLSSCVMGMVVDGVTDVVRLSPAQISPLPVDALSEEGGCDYFVGLGEVDARRLILVDIDKLMSLKRSGAGESEGAQQAA</sequence>
<dbReference type="PANTHER" id="PTHR22617:SF45">
    <property type="entry name" value="CHEMOTAXIS PROTEIN CHEW"/>
    <property type="match status" value="1"/>
</dbReference>
<dbReference type="Gene3D" id="2.30.30.40">
    <property type="entry name" value="SH3 Domains"/>
    <property type="match status" value="1"/>
</dbReference>
<dbReference type="Pfam" id="PF01584">
    <property type="entry name" value="CheW"/>
    <property type="match status" value="1"/>
</dbReference>
<evidence type="ECO:0000256" key="1">
    <source>
        <dbReference type="ARBA" id="ARBA00004496"/>
    </source>
</evidence>
<dbReference type="RefSeq" id="WP_223468681.1">
    <property type="nucleotide sequence ID" value="NZ_JAFBIL020000005.1"/>
</dbReference>
<keyword evidence="3" id="KW-0963">Cytoplasm</keyword>
<evidence type="ECO:0000259" key="4">
    <source>
        <dbReference type="PROSITE" id="PS50851"/>
    </source>
</evidence>
<feature type="domain" description="CheW-like" evidence="4">
    <location>
        <begin position="13"/>
        <end position="154"/>
    </location>
</feature>
<dbReference type="SUPFAM" id="SSF50341">
    <property type="entry name" value="CheW-like"/>
    <property type="match status" value="1"/>
</dbReference>
<protein>
    <recommendedName>
        <fullName evidence="2">Chemotaxis protein CheW</fullName>
    </recommendedName>
</protein>
<evidence type="ECO:0000256" key="3">
    <source>
        <dbReference type="ARBA" id="ARBA00022490"/>
    </source>
</evidence>
<dbReference type="InterPro" id="IPR039315">
    <property type="entry name" value="CheW"/>
</dbReference>
<dbReference type="InterPro" id="IPR036061">
    <property type="entry name" value="CheW-like_dom_sf"/>
</dbReference>
<gene>
    <name evidence="5" type="ORF">I4X03_013050</name>
</gene>
<dbReference type="Gene3D" id="2.40.50.180">
    <property type="entry name" value="CheA-289, Domain 4"/>
    <property type="match status" value="1"/>
</dbReference>
<keyword evidence="6" id="KW-1185">Reference proteome</keyword>
<evidence type="ECO:0000313" key="5">
    <source>
        <dbReference type="EMBL" id="MBZ2208187.1"/>
    </source>
</evidence>
<dbReference type="EMBL" id="JAFBIL020000005">
    <property type="protein sequence ID" value="MBZ2208187.1"/>
    <property type="molecule type" value="Genomic_DNA"/>
</dbReference>
<accession>A0ABS7SQE4</accession>
<dbReference type="Proteomes" id="UP000809349">
    <property type="component" value="Unassembled WGS sequence"/>
</dbReference>
<evidence type="ECO:0000256" key="2">
    <source>
        <dbReference type="ARBA" id="ARBA00021483"/>
    </source>
</evidence>
<reference evidence="5 6" key="1">
    <citation type="submission" date="2021-08" db="EMBL/GenBank/DDBJ databases">
        <title>Massilia sp. R798.</title>
        <authorList>
            <person name="Baek J.H."/>
            <person name="Jung H.S."/>
            <person name="Kim K.R."/>
            <person name="Jeon C.O."/>
        </authorList>
    </citation>
    <scope>NUCLEOTIDE SEQUENCE [LARGE SCALE GENOMIC DNA]</scope>
    <source>
        <strain evidence="5 6">R798</strain>
    </source>
</reference>
<dbReference type="PANTHER" id="PTHR22617">
    <property type="entry name" value="CHEMOTAXIS SENSOR HISTIDINE KINASE-RELATED"/>
    <property type="match status" value="1"/>
</dbReference>
<evidence type="ECO:0000313" key="6">
    <source>
        <dbReference type="Proteomes" id="UP000809349"/>
    </source>
</evidence>
<name>A0ABS7SQE4_9BURK</name>
<organism evidence="5 6">
    <name type="scientific">Massilia soli</name>
    <dbReference type="NCBI Taxonomy" id="2792854"/>
    <lineage>
        <taxon>Bacteria</taxon>
        <taxon>Pseudomonadati</taxon>
        <taxon>Pseudomonadota</taxon>
        <taxon>Betaproteobacteria</taxon>
        <taxon>Burkholderiales</taxon>
        <taxon>Oxalobacteraceae</taxon>
        <taxon>Telluria group</taxon>
        <taxon>Massilia</taxon>
    </lineage>
</organism>
<dbReference type="InterPro" id="IPR002545">
    <property type="entry name" value="CheW-lke_dom"/>
</dbReference>
<comment type="caution">
    <text evidence="5">The sequence shown here is derived from an EMBL/GenBank/DDBJ whole genome shotgun (WGS) entry which is preliminary data.</text>
</comment>
<dbReference type="SMART" id="SM00260">
    <property type="entry name" value="CheW"/>
    <property type="match status" value="1"/>
</dbReference>
<comment type="subcellular location">
    <subcellularLocation>
        <location evidence="1">Cytoplasm</location>
    </subcellularLocation>
</comment>